<dbReference type="AlphaFoldDB" id="A0A2T4MX18"/>
<proteinExistence type="predicted"/>
<comment type="caution">
    <text evidence="1">The sequence shown here is derived from an EMBL/GenBank/DDBJ whole genome shotgun (WGS) entry which is preliminary data.</text>
</comment>
<protein>
    <submittedName>
        <fullName evidence="1">Uncharacterized protein</fullName>
    </submittedName>
</protein>
<dbReference type="RefSeq" id="WP_107684727.1">
    <property type="nucleotide sequence ID" value="NZ_PZKL01000045.1"/>
</dbReference>
<organism evidence="1 2">
    <name type="scientific">Aeromonas veronii</name>
    <dbReference type="NCBI Taxonomy" id="654"/>
    <lineage>
        <taxon>Bacteria</taxon>
        <taxon>Pseudomonadati</taxon>
        <taxon>Pseudomonadota</taxon>
        <taxon>Gammaproteobacteria</taxon>
        <taxon>Aeromonadales</taxon>
        <taxon>Aeromonadaceae</taxon>
        <taxon>Aeromonas</taxon>
    </lineage>
</organism>
<name>A0A2T4MX18_AERVE</name>
<evidence type="ECO:0000313" key="1">
    <source>
        <dbReference type="EMBL" id="PTH79102.1"/>
    </source>
</evidence>
<dbReference type="Proteomes" id="UP000241986">
    <property type="component" value="Unassembled WGS sequence"/>
</dbReference>
<accession>A0A2T4MX18</accession>
<gene>
    <name evidence="1" type="ORF">DAA48_21935</name>
</gene>
<reference evidence="1 2" key="1">
    <citation type="submission" date="2018-03" db="EMBL/GenBank/DDBJ databases">
        <title>Aeromonas veronii whole genome sequencing and analysis.</title>
        <authorList>
            <person name="Xie H."/>
            <person name="Liu T."/>
            <person name="Wang K."/>
        </authorList>
    </citation>
    <scope>NUCLEOTIDE SEQUENCE [LARGE SCALE GENOMIC DNA]</scope>
    <source>
        <strain evidence="1 2">XH.VA.1</strain>
    </source>
</reference>
<evidence type="ECO:0000313" key="2">
    <source>
        <dbReference type="Proteomes" id="UP000241986"/>
    </source>
</evidence>
<sequence>MAILSDLKAGNRYSVYDARAKADLIFAVTVTGGKTMIEFEDTRIAPGPYDPVMLFNNNEWASIKPA</sequence>
<dbReference type="EMBL" id="PZKL01000045">
    <property type="protein sequence ID" value="PTH79102.1"/>
    <property type="molecule type" value="Genomic_DNA"/>
</dbReference>